<sequence>MKLSDQEIAQALAELPGWTVVSGRLEKTYTFASYADGAAFALRIALLAEKKDHHPDLLGIGWKKVLVAYVTHSQGGITSLDVEAARAVDAVYTKFA</sequence>
<dbReference type="NCBIfam" id="NF002017">
    <property type="entry name" value="PRK00823.1-2"/>
    <property type="match status" value="1"/>
</dbReference>
<dbReference type="PANTHER" id="PTHR12599:SF0">
    <property type="entry name" value="PTERIN-4-ALPHA-CARBINOLAMINE DEHYDRATASE"/>
    <property type="match status" value="1"/>
</dbReference>
<accession>A0A399F0I4</accession>
<dbReference type="CDD" id="cd00488">
    <property type="entry name" value="PCD_DCoH"/>
    <property type="match status" value="1"/>
</dbReference>
<proteinExistence type="inferred from homology"/>
<protein>
    <recommendedName>
        <fullName evidence="3">4a-hydroxytetrahydrobiopterin dehydratase</fullName>
        <ecNumber evidence="3">4.2.1.96</ecNumber>
    </recommendedName>
</protein>
<dbReference type="PANTHER" id="PTHR12599">
    <property type="entry name" value="PTERIN-4-ALPHA-CARBINOLAMINE DEHYDRATASE"/>
    <property type="match status" value="1"/>
</dbReference>
<dbReference type="Proteomes" id="UP000265341">
    <property type="component" value="Unassembled WGS sequence"/>
</dbReference>
<evidence type="ECO:0000256" key="2">
    <source>
        <dbReference type="ARBA" id="ARBA00006472"/>
    </source>
</evidence>
<dbReference type="EC" id="4.2.1.96" evidence="3"/>
<evidence type="ECO:0000256" key="3">
    <source>
        <dbReference type="ARBA" id="ARBA00013252"/>
    </source>
</evidence>
<comment type="caution">
    <text evidence="5">The sequence shown here is derived from an EMBL/GenBank/DDBJ whole genome shotgun (WGS) entry which is preliminary data.</text>
</comment>
<keyword evidence="6" id="KW-1185">Reference proteome</keyword>
<reference evidence="5 6" key="1">
    <citation type="submission" date="2018-08" db="EMBL/GenBank/DDBJ databases">
        <title>Meiothermus roseus NBRC 110900 genome sequencing project.</title>
        <authorList>
            <person name="Da Costa M.S."/>
            <person name="Albuquerque L."/>
            <person name="Raposo P."/>
            <person name="Froufe H.J.C."/>
            <person name="Barroso C.S."/>
            <person name="Egas C."/>
        </authorList>
    </citation>
    <scope>NUCLEOTIDE SEQUENCE [LARGE SCALE GENOMIC DNA]</scope>
    <source>
        <strain evidence="5 6">NBRC 110900</strain>
    </source>
</reference>
<dbReference type="AlphaFoldDB" id="A0A399F0I4"/>
<dbReference type="InterPro" id="IPR001533">
    <property type="entry name" value="Pterin_deHydtase"/>
</dbReference>
<dbReference type="InterPro" id="IPR036428">
    <property type="entry name" value="PCD_sf"/>
</dbReference>
<dbReference type="GO" id="GO:0008124">
    <property type="term" value="F:4-alpha-hydroxytetrahydrobiopterin dehydratase activity"/>
    <property type="evidence" value="ECO:0007669"/>
    <property type="project" value="UniProtKB-EC"/>
</dbReference>
<keyword evidence="4 5" id="KW-0456">Lyase</keyword>
<gene>
    <name evidence="5" type="ORF">Mrose_00985</name>
</gene>
<dbReference type="SUPFAM" id="SSF55248">
    <property type="entry name" value="PCD-like"/>
    <property type="match status" value="1"/>
</dbReference>
<dbReference type="EMBL" id="QWLA01000013">
    <property type="protein sequence ID" value="RIH88081.1"/>
    <property type="molecule type" value="Genomic_DNA"/>
</dbReference>
<evidence type="ECO:0000313" key="6">
    <source>
        <dbReference type="Proteomes" id="UP000265341"/>
    </source>
</evidence>
<comment type="similarity">
    <text evidence="2">Belongs to the pterin-4-alpha-carbinolamine dehydratase family.</text>
</comment>
<dbReference type="OrthoDB" id="9800108at2"/>
<evidence type="ECO:0000256" key="1">
    <source>
        <dbReference type="ARBA" id="ARBA00001554"/>
    </source>
</evidence>
<dbReference type="GO" id="GO:0006729">
    <property type="term" value="P:tetrahydrobiopterin biosynthetic process"/>
    <property type="evidence" value="ECO:0007669"/>
    <property type="project" value="InterPro"/>
</dbReference>
<dbReference type="Pfam" id="PF01329">
    <property type="entry name" value="Pterin_4a"/>
    <property type="match status" value="1"/>
</dbReference>
<organism evidence="5 6">
    <name type="scientific">Calidithermus roseus</name>
    <dbReference type="NCBI Taxonomy" id="1644118"/>
    <lineage>
        <taxon>Bacteria</taxon>
        <taxon>Thermotogati</taxon>
        <taxon>Deinococcota</taxon>
        <taxon>Deinococci</taxon>
        <taxon>Thermales</taxon>
        <taxon>Thermaceae</taxon>
        <taxon>Calidithermus</taxon>
    </lineage>
</organism>
<dbReference type="RefSeq" id="WP_119276317.1">
    <property type="nucleotide sequence ID" value="NZ_QWLA01000013.1"/>
</dbReference>
<evidence type="ECO:0000256" key="4">
    <source>
        <dbReference type="ARBA" id="ARBA00023239"/>
    </source>
</evidence>
<name>A0A399F0I4_9DEIN</name>
<dbReference type="Gene3D" id="3.30.1360.20">
    <property type="entry name" value="Transcriptional coactivator/pterin dehydratase"/>
    <property type="match status" value="1"/>
</dbReference>
<evidence type="ECO:0000313" key="5">
    <source>
        <dbReference type="EMBL" id="RIH88081.1"/>
    </source>
</evidence>
<comment type="catalytic activity">
    <reaction evidence="1">
        <text>(4aS,6R)-4a-hydroxy-L-erythro-5,6,7,8-tetrahydrobiopterin = (6R)-L-erythro-6,7-dihydrobiopterin + H2O</text>
        <dbReference type="Rhea" id="RHEA:11920"/>
        <dbReference type="ChEBI" id="CHEBI:15377"/>
        <dbReference type="ChEBI" id="CHEBI:15642"/>
        <dbReference type="ChEBI" id="CHEBI:43120"/>
        <dbReference type="EC" id="4.2.1.96"/>
    </reaction>
</comment>